<feature type="compositionally biased region" description="Basic and acidic residues" evidence="5">
    <location>
        <begin position="27"/>
        <end position="37"/>
    </location>
</feature>
<evidence type="ECO:0000256" key="1">
    <source>
        <dbReference type="ARBA" id="ARBA00004173"/>
    </source>
</evidence>
<dbReference type="InterPro" id="IPR048280">
    <property type="entry name" value="COX6B-like"/>
</dbReference>
<dbReference type="GO" id="GO:0005739">
    <property type="term" value="C:mitochondrion"/>
    <property type="evidence" value="ECO:0007669"/>
    <property type="project" value="UniProtKB-SubCell"/>
</dbReference>
<dbReference type="PANTHER" id="PTHR47677:SF1">
    <property type="entry name" value="CYTOCHROME C OXIDASE ASSEMBLY FACTOR 6"/>
    <property type="match status" value="1"/>
</dbReference>
<reference evidence="7" key="3">
    <citation type="journal article" date="2018" name="Mol. Plant Microbe Interact.">
        <title>Genome sequence resources for the wheat stripe rust pathogen (Puccinia striiformis f. sp. tritici) and the barley stripe rust pathogen (Puccinia striiformis f. sp. hordei).</title>
        <authorList>
            <person name="Xia C."/>
            <person name="Wang M."/>
            <person name="Yin C."/>
            <person name="Cornejo O.E."/>
            <person name="Hulbert S.H."/>
            <person name="Chen X."/>
        </authorList>
    </citation>
    <scope>NUCLEOTIDE SEQUENCE [LARGE SCALE GENOMIC DNA]</scope>
    <source>
        <strain evidence="7">93TX-2</strain>
    </source>
</reference>
<dbReference type="Gene3D" id="1.10.10.140">
    <property type="entry name" value="Cytochrome c oxidase, subunit VIb"/>
    <property type="match status" value="1"/>
</dbReference>
<gene>
    <name evidence="6" type="ORF">PSHT_01856</name>
</gene>
<proteinExistence type="inferred from homology"/>
<dbReference type="InterPro" id="IPR036549">
    <property type="entry name" value="CX6/COA6-like_sf"/>
</dbReference>
<evidence type="ECO:0000313" key="7">
    <source>
        <dbReference type="Proteomes" id="UP000238274"/>
    </source>
</evidence>
<reference evidence="7" key="2">
    <citation type="journal article" date="2018" name="BMC Genomics">
        <title>Genomic insights into host adaptation between the wheat stripe rust pathogen (Puccinia striiformis f. sp. tritici) and the barley stripe rust pathogen (Puccinia striiformis f. sp. hordei).</title>
        <authorList>
            <person name="Xia C."/>
            <person name="Wang M."/>
            <person name="Yin C."/>
            <person name="Cornejo O.E."/>
            <person name="Hulbert S.H."/>
            <person name="Chen X."/>
        </authorList>
    </citation>
    <scope>NUCLEOTIDE SEQUENCE [LARGE SCALE GENOMIC DNA]</scope>
    <source>
        <strain evidence="7">93TX-2</strain>
    </source>
</reference>
<evidence type="ECO:0000256" key="5">
    <source>
        <dbReference type="SAM" id="MobiDB-lite"/>
    </source>
</evidence>
<comment type="subcellular location">
    <subcellularLocation>
        <location evidence="1">Mitochondrion</location>
    </subcellularLocation>
</comment>
<feature type="compositionally biased region" description="Low complexity" evidence="5">
    <location>
        <begin position="100"/>
        <end position="110"/>
    </location>
</feature>
<keyword evidence="4" id="KW-1015">Disulfide bond</keyword>
<dbReference type="AlphaFoldDB" id="A0A2S4WJG9"/>
<reference evidence="6 7" key="1">
    <citation type="submission" date="2017-12" db="EMBL/GenBank/DDBJ databases">
        <title>Gene loss provides genomic basis for host adaptation in cereal stripe rust fungi.</title>
        <authorList>
            <person name="Xia C."/>
        </authorList>
    </citation>
    <scope>NUCLEOTIDE SEQUENCE [LARGE SCALE GENOMIC DNA]</scope>
    <source>
        <strain evidence="6 7">93TX-2</strain>
    </source>
</reference>
<keyword evidence="3" id="KW-0496">Mitochondrion</keyword>
<feature type="compositionally biased region" description="Basic and acidic residues" evidence="5">
    <location>
        <begin position="56"/>
        <end position="73"/>
    </location>
</feature>
<organism evidence="6 7">
    <name type="scientific">Puccinia striiformis</name>
    <dbReference type="NCBI Taxonomy" id="27350"/>
    <lineage>
        <taxon>Eukaryota</taxon>
        <taxon>Fungi</taxon>
        <taxon>Dikarya</taxon>
        <taxon>Basidiomycota</taxon>
        <taxon>Pucciniomycotina</taxon>
        <taxon>Pucciniomycetes</taxon>
        <taxon>Pucciniales</taxon>
        <taxon>Pucciniaceae</taxon>
        <taxon>Puccinia</taxon>
    </lineage>
</organism>
<name>A0A2S4WJG9_9BASI</name>
<dbReference type="Proteomes" id="UP000238274">
    <property type="component" value="Unassembled WGS sequence"/>
</dbReference>
<dbReference type="OrthoDB" id="5545577at2759"/>
<evidence type="ECO:0000256" key="2">
    <source>
        <dbReference type="ARBA" id="ARBA00006425"/>
    </source>
</evidence>
<dbReference type="Pfam" id="PF02297">
    <property type="entry name" value="COX6B"/>
    <property type="match status" value="1"/>
</dbReference>
<protein>
    <submittedName>
        <fullName evidence="6">Uncharacterized protein</fullName>
    </submittedName>
</protein>
<dbReference type="PANTHER" id="PTHR47677">
    <property type="entry name" value="CYTOCHROME C OXIDASE ASSEMBLY FACTOR 6"/>
    <property type="match status" value="1"/>
</dbReference>
<keyword evidence="7" id="KW-1185">Reference proteome</keyword>
<evidence type="ECO:0000256" key="4">
    <source>
        <dbReference type="ARBA" id="ARBA00023157"/>
    </source>
</evidence>
<evidence type="ECO:0000256" key="3">
    <source>
        <dbReference type="ARBA" id="ARBA00023128"/>
    </source>
</evidence>
<sequence>MRRKLDLNLGKNDYDDDGQANGIPVARDGEIRLKGENEGQLSRTDEIYLDSQTNKDAIRHDSRLRNRPTESHSRAQCWTARDGYFGCLAQHHHQKRIENSSSSSSSSDSSTRSHHGPSALKYYFVPGEEPSSVCSDERSNYHSSCMKSWVDHFNKRIVNEQRSVATQVGLSKSRLP</sequence>
<dbReference type="VEuPathDB" id="FungiDB:PSTT_04076"/>
<dbReference type="InterPro" id="IPR048281">
    <property type="entry name" value="COA6_fun"/>
</dbReference>
<evidence type="ECO:0000313" key="6">
    <source>
        <dbReference type="EMBL" id="POW21936.1"/>
    </source>
</evidence>
<comment type="caution">
    <text evidence="6">The sequence shown here is derived from an EMBL/GenBank/DDBJ whole genome shotgun (WGS) entry which is preliminary data.</text>
</comment>
<feature type="region of interest" description="Disordered" evidence="5">
    <location>
        <begin position="1"/>
        <end position="73"/>
    </location>
</feature>
<feature type="region of interest" description="Disordered" evidence="5">
    <location>
        <begin position="92"/>
        <end position="118"/>
    </location>
</feature>
<dbReference type="VEuPathDB" id="FungiDB:PSHT_01856"/>
<dbReference type="EMBL" id="PKSM01000015">
    <property type="protein sequence ID" value="POW21936.1"/>
    <property type="molecule type" value="Genomic_DNA"/>
</dbReference>
<accession>A0A2S4WJG9</accession>
<comment type="similarity">
    <text evidence="2">Belongs to the cytochrome c oxidase subunit 6B family.</text>
</comment>